<evidence type="ECO:0000313" key="2">
    <source>
        <dbReference type="EMBL" id="KAJ8652413.1"/>
    </source>
</evidence>
<dbReference type="AlphaFoldDB" id="A0AAD7URV1"/>
<dbReference type="RefSeq" id="XP_058337327.1">
    <property type="nucleotide sequence ID" value="XM_058491898.1"/>
</dbReference>
<organism evidence="2 3">
    <name type="scientific">Lichtheimia ornata</name>
    <dbReference type="NCBI Taxonomy" id="688661"/>
    <lineage>
        <taxon>Eukaryota</taxon>
        <taxon>Fungi</taxon>
        <taxon>Fungi incertae sedis</taxon>
        <taxon>Mucoromycota</taxon>
        <taxon>Mucoromycotina</taxon>
        <taxon>Mucoromycetes</taxon>
        <taxon>Mucorales</taxon>
        <taxon>Lichtheimiaceae</taxon>
        <taxon>Lichtheimia</taxon>
    </lineage>
</organism>
<name>A0AAD7URV1_9FUNG</name>
<accession>A0AAD7URV1</accession>
<sequence>MAGVELTGSAASCYADPMVAGPQTLEKLRSQLGELVMKQTALSGQPRNRDELKKLSLQQKDLVDEIAIVDACLKALQSSAELVKEKSTMTTRQMPELAVKGVTDCTGVEKPFMSVDAFLSYFKKILETNKSNPDTEWSHWLKLSFDHEYERFVPQGSRVRTAVEVFNSAMKDKESMQQYGMRFQNLVREAGLSNCDVLAMLFLLSLPGGLQDKVMMSFCAKLGNEDRLPTKLEEIIKLANSLSLPKRSHDDTEHGSRSLVKKYRRD</sequence>
<proteinExistence type="predicted"/>
<dbReference type="GeneID" id="83219337"/>
<feature type="compositionally biased region" description="Basic and acidic residues" evidence="1">
    <location>
        <begin position="247"/>
        <end position="256"/>
    </location>
</feature>
<keyword evidence="3" id="KW-1185">Reference proteome</keyword>
<comment type="caution">
    <text evidence="2">The sequence shown here is derived from an EMBL/GenBank/DDBJ whole genome shotgun (WGS) entry which is preliminary data.</text>
</comment>
<evidence type="ECO:0000313" key="3">
    <source>
        <dbReference type="Proteomes" id="UP001234581"/>
    </source>
</evidence>
<reference evidence="2 3" key="1">
    <citation type="submission" date="2023-03" db="EMBL/GenBank/DDBJ databases">
        <title>Genome sequence of Lichtheimia ornata CBS 291.66.</title>
        <authorList>
            <person name="Mohabir J.T."/>
            <person name="Shea T.P."/>
            <person name="Kurbessoian T."/>
            <person name="Berby B."/>
            <person name="Fontaine J."/>
            <person name="Livny J."/>
            <person name="Gnirke A."/>
            <person name="Stajich J.E."/>
            <person name="Cuomo C.A."/>
        </authorList>
    </citation>
    <scope>NUCLEOTIDE SEQUENCE [LARGE SCALE GENOMIC DNA]</scope>
    <source>
        <strain evidence="2">CBS 291.66</strain>
    </source>
</reference>
<dbReference type="Proteomes" id="UP001234581">
    <property type="component" value="Unassembled WGS sequence"/>
</dbReference>
<dbReference type="EMBL" id="JARTCD010000105">
    <property type="protein sequence ID" value="KAJ8652413.1"/>
    <property type="molecule type" value="Genomic_DNA"/>
</dbReference>
<feature type="region of interest" description="Disordered" evidence="1">
    <location>
        <begin position="245"/>
        <end position="266"/>
    </location>
</feature>
<evidence type="ECO:0000256" key="1">
    <source>
        <dbReference type="SAM" id="MobiDB-lite"/>
    </source>
</evidence>
<protein>
    <submittedName>
        <fullName evidence="2">Uncharacterized protein</fullName>
    </submittedName>
</protein>
<gene>
    <name evidence="2" type="ORF">O0I10_011941</name>
</gene>